<organism evidence="2 3">
    <name type="scientific">Bacillus cereus (strain VD014)</name>
    <dbReference type="NCBI Taxonomy" id="1053223"/>
    <lineage>
        <taxon>Bacteria</taxon>
        <taxon>Bacillati</taxon>
        <taxon>Bacillota</taxon>
        <taxon>Bacilli</taxon>
        <taxon>Bacillales</taxon>
        <taxon>Bacillaceae</taxon>
        <taxon>Bacillus</taxon>
        <taxon>Bacillus cereus group</taxon>
    </lineage>
</organism>
<feature type="coiled-coil region" evidence="1">
    <location>
        <begin position="44"/>
        <end position="71"/>
    </location>
</feature>
<accession>A0A9W5K1C2</accession>
<gene>
    <name evidence="2" type="ORF">IIA_06050</name>
</gene>
<proteinExistence type="predicted"/>
<reference evidence="2" key="1">
    <citation type="submission" date="2012-04" db="EMBL/GenBank/DDBJ databases">
        <title>The Genome Sequence of Bacillus cereus VD014.</title>
        <authorList>
            <consortium name="The Broad Institute Genome Sequencing Platform"/>
            <consortium name="The Broad Institute Genome Sequencing Center for Infectious Disease"/>
            <person name="Feldgarden M."/>
            <person name="Van der Auwera G.A."/>
            <person name="Mahillon J."/>
            <person name="Duprez V."/>
            <person name="Timmery S."/>
            <person name="Mattelet C."/>
            <person name="Dierick K."/>
            <person name="Sun M."/>
            <person name="Yu Z."/>
            <person name="Zhu L."/>
            <person name="Hu X."/>
            <person name="Shank E.B."/>
            <person name="Swiecicka I."/>
            <person name="Hansen B.M."/>
            <person name="Andrup L."/>
            <person name="Young S.K."/>
            <person name="Zeng Q."/>
            <person name="Gargeya S."/>
            <person name="Fitzgerald M."/>
            <person name="Haas B."/>
            <person name="Abouelleil A."/>
            <person name="Alvarado L."/>
            <person name="Arachchi H.M."/>
            <person name="Berlin A."/>
            <person name="Chapman S.B."/>
            <person name="Goldberg J."/>
            <person name="Griggs A."/>
            <person name="Gujja S."/>
            <person name="Hansen M."/>
            <person name="Howarth C."/>
            <person name="Imamovic A."/>
            <person name="Larimer J."/>
            <person name="McCowen C."/>
            <person name="Montmayeur A."/>
            <person name="Murphy C."/>
            <person name="Neiman D."/>
            <person name="Pearson M."/>
            <person name="Priest M."/>
            <person name="Roberts A."/>
            <person name="Saif S."/>
            <person name="Shea T."/>
            <person name="Sisk P."/>
            <person name="Sykes S."/>
            <person name="Wortman J."/>
            <person name="Nusbaum C."/>
            <person name="Birren B."/>
        </authorList>
    </citation>
    <scope>NUCLEOTIDE SEQUENCE</scope>
    <source>
        <strain evidence="2">VD014</strain>
    </source>
</reference>
<protein>
    <submittedName>
        <fullName evidence="2">Uncharacterized protein</fullName>
    </submittedName>
</protein>
<dbReference type="EMBL" id="AHER01000065">
    <property type="protein sequence ID" value="EJR11383.1"/>
    <property type="molecule type" value="Genomic_DNA"/>
</dbReference>
<dbReference type="RefSeq" id="WP_000667179.1">
    <property type="nucleotide sequence ID" value="NZ_JH792027.1"/>
</dbReference>
<sequence>MKFDVVESVKNLLGVEEGSNVEYVFDNIGSVAPYISGAITSHRINRLKKRLEEHQERIIAIEDKIQRLDKAFNEFLKQKAFPIILEDIMNDAQDEKVEFLFNGFENIIDQEIKDENRIIAYCDVLRELRVDDIKKLLTYTGEYRYNVTGKLNNLLSVSASQEEIKKHYENQAYKKYIQNRLERMGLLGIVASPEKDNMESIQNVANPEIGINAFGRHLIDFFDLTSLIKDGQSI</sequence>
<evidence type="ECO:0000313" key="3">
    <source>
        <dbReference type="Proteomes" id="UP000006607"/>
    </source>
</evidence>
<comment type="caution">
    <text evidence="2">The sequence shown here is derived from an EMBL/GenBank/DDBJ whole genome shotgun (WGS) entry which is preliminary data.</text>
</comment>
<evidence type="ECO:0000313" key="2">
    <source>
        <dbReference type="EMBL" id="EJR11383.1"/>
    </source>
</evidence>
<evidence type="ECO:0000256" key="1">
    <source>
        <dbReference type="SAM" id="Coils"/>
    </source>
</evidence>
<keyword evidence="1" id="KW-0175">Coiled coil</keyword>
<dbReference type="AlphaFoldDB" id="A0A9W5K1C2"/>
<name>A0A9W5K1C2_BACC8</name>
<dbReference type="Proteomes" id="UP000006607">
    <property type="component" value="Unassembled WGS sequence"/>
</dbReference>